<name>A0AAJ1UBE2_9RHOB</name>
<sequence length="878" mass="95178">MQRIPKTPKNLTRVALRFQSRAGLIGLVSAIILWAAIWQGPGPLGTALGIVGGMLLAMVAIIYGLVVVYKFVSHRSRSGIIDFLSLDVAPCFVTDEEGALWHVNAAAEKRFKSGAQTLAELLADIFVNPQAVLFRLRKRAEIGGAAREDVITRRGHVRLTTHRIGSADYLWRLEEIPERQTGTNAKTFLPALTVGRRGTILFMNDGARKLVGARLKRLDQLFGPAPLKVGALNEVHTTDGLKTCFVTRIELQGGREELFLLPAFQGEQGAGTALGPVLTEIEVLPVPMLKVDRSGKVISANQLARDLIGQTLVDGAQLSSLLEGLGRSIIDWLGEVAAGTQTKTSEFLRVTRPDKEVFVQVSLKLAPGGEQDDPVEIIVVLNDATEFKTLEMQFVQSQKMQAIGQLAGGVAHDFNNLLTAISGHCDLLLLRHDHGDPDYNDLIQINQNSNRAAALVSQLLAFSRKQTLRLETIDLRETLSELIHLLNRLVGEKIELILSHDNDLRWLRADKRQLEQVIMNLVVNARDAMPDGGAIKIETRNMALDVPLRRDRASVPAGEYVAIRVSDEGTGIPQDKKQKIFEPFWTTKRPGEGTGLGLSTAYGIVKQLGGFIFCDSETGKGTVFSLIFPACDNDSTAKKAPTCAPDGMEIAPVSGASGQVYLLKPREAADQVGGSTARKASHLVNEEGSNAKQSHDGDGTALAEGDKQDIAVNIPGTVRKQLGKQASGPLPRTRKIEPNGAEGDGMVKAMKTEARPGGGAVVLLVEDEAPVRAFASRALRLSGFTVIEAESAEGALKTLEENDLSVDIFVTDVVMPGMDGPSWVRKALKSRPETRVVFVSGYAEEAFREGQPAIPNSVFLPKPFSLTELTETVQRQLH</sequence>
<evidence type="ECO:0000256" key="6">
    <source>
        <dbReference type="SAM" id="Phobius"/>
    </source>
</evidence>
<dbReference type="Pfam" id="PF00072">
    <property type="entry name" value="Response_reg"/>
    <property type="match status" value="1"/>
</dbReference>
<dbReference type="Gene3D" id="3.30.565.10">
    <property type="entry name" value="Histidine kinase-like ATPase, C-terminal domain"/>
    <property type="match status" value="1"/>
</dbReference>
<evidence type="ECO:0000256" key="4">
    <source>
        <dbReference type="PROSITE-ProRule" id="PRU00169"/>
    </source>
</evidence>
<dbReference type="SMART" id="SM00388">
    <property type="entry name" value="HisKA"/>
    <property type="match status" value="1"/>
</dbReference>
<dbReference type="InterPro" id="IPR003594">
    <property type="entry name" value="HATPase_dom"/>
</dbReference>
<dbReference type="Pfam" id="PF02518">
    <property type="entry name" value="HATPase_c"/>
    <property type="match status" value="1"/>
</dbReference>
<gene>
    <name evidence="9" type="ORF">NOI20_03195</name>
</gene>
<evidence type="ECO:0000256" key="2">
    <source>
        <dbReference type="ARBA" id="ARBA00012438"/>
    </source>
</evidence>
<keyword evidence="6" id="KW-1133">Transmembrane helix</keyword>
<organism evidence="9 10">
    <name type="scientific">Rhodalgimonas zhirmunskyi</name>
    <dbReference type="NCBI Taxonomy" id="2964767"/>
    <lineage>
        <taxon>Bacteria</taxon>
        <taxon>Pseudomonadati</taxon>
        <taxon>Pseudomonadota</taxon>
        <taxon>Alphaproteobacteria</taxon>
        <taxon>Rhodobacterales</taxon>
        <taxon>Roseobacteraceae</taxon>
        <taxon>Rhodalgimonas</taxon>
    </lineage>
</organism>
<protein>
    <recommendedName>
        <fullName evidence="2">histidine kinase</fullName>
        <ecNumber evidence="2">2.7.13.3</ecNumber>
    </recommendedName>
</protein>
<dbReference type="InterPro" id="IPR036097">
    <property type="entry name" value="HisK_dim/P_sf"/>
</dbReference>
<dbReference type="Proteomes" id="UP001227162">
    <property type="component" value="Unassembled WGS sequence"/>
</dbReference>
<feature type="modified residue" description="4-aspartylphosphate" evidence="4">
    <location>
        <position position="812"/>
    </location>
</feature>
<proteinExistence type="predicted"/>
<dbReference type="FunFam" id="1.10.287.130:FF:000037">
    <property type="entry name" value="Hybrid sensor histidine kinase/response regulator"/>
    <property type="match status" value="1"/>
</dbReference>
<feature type="domain" description="Histidine kinase" evidence="7">
    <location>
        <begin position="409"/>
        <end position="632"/>
    </location>
</feature>
<dbReference type="InterPro" id="IPR001789">
    <property type="entry name" value="Sig_transdc_resp-reg_receiver"/>
</dbReference>
<dbReference type="InterPro" id="IPR036890">
    <property type="entry name" value="HATPase_C_sf"/>
</dbReference>
<feature type="region of interest" description="Disordered" evidence="5">
    <location>
        <begin position="715"/>
        <end position="743"/>
    </location>
</feature>
<evidence type="ECO:0000256" key="5">
    <source>
        <dbReference type="SAM" id="MobiDB-lite"/>
    </source>
</evidence>
<dbReference type="AlphaFoldDB" id="A0AAJ1UBE2"/>
<dbReference type="CDD" id="cd00082">
    <property type="entry name" value="HisKA"/>
    <property type="match status" value="1"/>
</dbReference>
<accession>A0AAJ1UBE2</accession>
<evidence type="ECO:0000256" key="3">
    <source>
        <dbReference type="ARBA" id="ARBA00022553"/>
    </source>
</evidence>
<evidence type="ECO:0000313" key="9">
    <source>
        <dbReference type="EMBL" id="MDQ2093107.1"/>
    </source>
</evidence>
<dbReference type="Gene3D" id="3.40.50.2300">
    <property type="match status" value="1"/>
</dbReference>
<dbReference type="PRINTS" id="PR00344">
    <property type="entry name" value="BCTRLSENSOR"/>
</dbReference>
<dbReference type="InterPro" id="IPR003661">
    <property type="entry name" value="HisK_dim/P_dom"/>
</dbReference>
<dbReference type="Gene3D" id="3.30.450.20">
    <property type="entry name" value="PAS domain"/>
    <property type="match status" value="1"/>
</dbReference>
<feature type="domain" description="Response regulatory" evidence="8">
    <location>
        <begin position="761"/>
        <end position="877"/>
    </location>
</feature>
<reference evidence="9" key="1">
    <citation type="submission" date="2022-07" db="EMBL/GenBank/DDBJ databases">
        <authorList>
            <person name="Otstavnykh N."/>
            <person name="Isaeva M."/>
            <person name="Bystritskaya E."/>
        </authorList>
    </citation>
    <scope>NUCLEOTIDE SEQUENCE</scope>
    <source>
        <strain evidence="9">10Alg 79</strain>
    </source>
</reference>
<dbReference type="EC" id="2.7.13.3" evidence="2"/>
<dbReference type="Pfam" id="PF00512">
    <property type="entry name" value="HisKA"/>
    <property type="match status" value="1"/>
</dbReference>
<reference evidence="9" key="2">
    <citation type="submission" date="2023-04" db="EMBL/GenBank/DDBJ databases">
        <title>'Rhodoalgimonas zhirmunskyi' gen. nov., isolated from a red alga.</title>
        <authorList>
            <person name="Nedashkovskaya O.I."/>
            <person name="Otstavnykh N.Y."/>
            <person name="Bystritskaya E.P."/>
            <person name="Balabanova L.A."/>
            <person name="Isaeva M.P."/>
        </authorList>
    </citation>
    <scope>NUCLEOTIDE SEQUENCE</scope>
    <source>
        <strain evidence="9">10Alg 79</strain>
    </source>
</reference>
<dbReference type="InterPro" id="IPR005467">
    <property type="entry name" value="His_kinase_dom"/>
</dbReference>
<dbReference type="Gene3D" id="1.10.287.130">
    <property type="match status" value="1"/>
</dbReference>
<evidence type="ECO:0000256" key="1">
    <source>
        <dbReference type="ARBA" id="ARBA00000085"/>
    </source>
</evidence>
<dbReference type="GO" id="GO:0000155">
    <property type="term" value="F:phosphorelay sensor kinase activity"/>
    <property type="evidence" value="ECO:0007669"/>
    <property type="project" value="InterPro"/>
</dbReference>
<evidence type="ECO:0000259" key="7">
    <source>
        <dbReference type="PROSITE" id="PS50109"/>
    </source>
</evidence>
<keyword evidence="6" id="KW-0812">Transmembrane</keyword>
<dbReference type="PANTHER" id="PTHR43065:SF42">
    <property type="entry name" value="TWO-COMPONENT SENSOR PPRA"/>
    <property type="match status" value="1"/>
</dbReference>
<comment type="catalytic activity">
    <reaction evidence="1">
        <text>ATP + protein L-histidine = ADP + protein N-phospho-L-histidine.</text>
        <dbReference type="EC" id="2.7.13.3"/>
    </reaction>
</comment>
<dbReference type="EMBL" id="JANFFA010000001">
    <property type="protein sequence ID" value="MDQ2093107.1"/>
    <property type="molecule type" value="Genomic_DNA"/>
</dbReference>
<evidence type="ECO:0000259" key="8">
    <source>
        <dbReference type="PROSITE" id="PS50110"/>
    </source>
</evidence>
<dbReference type="InterPro" id="IPR011006">
    <property type="entry name" value="CheY-like_superfamily"/>
</dbReference>
<dbReference type="RefSeq" id="WP_317624707.1">
    <property type="nucleotide sequence ID" value="NZ_JANFFA010000001.1"/>
</dbReference>
<comment type="caution">
    <text evidence="9">The sequence shown here is derived from an EMBL/GenBank/DDBJ whole genome shotgun (WGS) entry which is preliminary data.</text>
</comment>
<feature type="transmembrane region" description="Helical" evidence="6">
    <location>
        <begin position="21"/>
        <end position="38"/>
    </location>
</feature>
<dbReference type="SMART" id="SM00448">
    <property type="entry name" value="REC"/>
    <property type="match status" value="1"/>
</dbReference>
<dbReference type="PROSITE" id="PS50110">
    <property type="entry name" value="RESPONSE_REGULATORY"/>
    <property type="match status" value="1"/>
</dbReference>
<keyword evidence="9" id="KW-0067">ATP-binding</keyword>
<dbReference type="InterPro" id="IPR004358">
    <property type="entry name" value="Sig_transdc_His_kin-like_C"/>
</dbReference>
<keyword evidence="10" id="KW-1185">Reference proteome</keyword>
<keyword evidence="9" id="KW-0547">Nucleotide-binding</keyword>
<dbReference type="PANTHER" id="PTHR43065">
    <property type="entry name" value="SENSOR HISTIDINE KINASE"/>
    <property type="match status" value="1"/>
</dbReference>
<keyword evidence="6" id="KW-0472">Membrane</keyword>
<keyword evidence="3 4" id="KW-0597">Phosphoprotein</keyword>
<dbReference type="SUPFAM" id="SSF47384">
    <property type="entry name" value="Homodimeric domain of signal transducing histidine kinase"/>
    <property type="match status" value="1"/>
</dbReference>
<dbReference type="PROSITE" id="PS50109">
    <property type="entry name" value="HIS_KIN"/>
    <property type="match status" value="1"/>
</dbReference>
<dbReference type="SMART" id="SM00387">
    <property type="entry name" value="HATPase_c"/>
    <property type="match status" value="1"/>
</dbReference>
<evidence type="ECO:0000313" key="10">
    <source>
        <dbReference type="Proteomes" id="UP001227162"/>
    </source>
</evidence>
<dbReference type="GO" id="GO:0005524">
    <property type="term" value="F:ATP binding"/>
    <property type="evidence" value="ECO:0007669"/>
    <property type="project" value="UniProtKB-KW"/>
</dbReference>
<dbReference type="SUPFAM" id="SSF52172">
    <property type="entry name" value="CheY-like"/>
    <property type="match status" value="1"/>
</dbReference>
<dbReference type="SUPFAM" id="SSF55874">
    <property type="entry name" value="ATPase domain of HSP90 chaperone/DNA topoisomerase II/histidine kinase"/>
    <property type="match status" value="1"/>
</dbReference>
<feature type="transmembrane region" description="Helical" evidence="6">
    <location>
        <begin position="44"/>
        <end position="69"/>
    </location>
</feature>